<name>X0VN89_9ZZZZ</name>
<proteinExistence type="predicted"/>
<dbReference type="AlphaFoldDB" id="X0VN89"/>
<gene>
    <name evidence="1" type="ORF">S01H1_39931</name>
</gene>
<reference evidence="1" key="1">
    <citation type="journal article" date="2014" name="Front. Microbiol.">
        <title>High frequency of phylogenetically diverse reductive dehalogenase-homologous genes in deep subseafloor sedimentary metagenomes.</title>
        <authorList>
            <person name="Kawai M."/>
            <person name="Futagami T."/>
            <person name="Toyoda A."/>
            <person name="Takaki Y."/>
            <person name="Nishi S."/>
            <person name="Hori S."/>
            <person name="Arai W."/>
            <person name="Tsubouchi T."/>
            <person name="Morono Y."/>
            <person name="Uchiyama I."/>
            <person name="Ito T."/>
            <person name="Fujiyama A."/>
            <person name="Inagaki F."/>
            <person name="Takami H."/>
        </authorList>
    </citation>
    <scope>NUCLEOTIDE SEQUENCE</scope>
    <source>
        <strain evidence="1">Expedition CK06-06</strain>
    </source>
</reference>
<sequence length="181" mass="19629">MLAQIGLPEGDAYDLPTSPLTFPDGANYRIEISGIERLSVLHALIDEMDKKDVPVHRLISTVMGSTLLSDEELEEFAQVAHDAKLEVILTPGPRAPWDIGRQVATPEGSLCGIRYRGMKGLIQTVDDILHNIDLGFNGFLVVGEGGLYALNRLREAGKIPKEVVYKLSIFAGHANPAGAKV</sequence>
<organism evidence="1">
    <name type="scientific">marine sediment metagenome</name>
    <dbReference type="NCBI Taxonomy" id="412755"/>
    <lineage>
        <taxon>unclassified sequences</taxon>
        <taxon>metagenomes</taxon>
        <taxon>ecological metagenomes</taxon>
    </lineage>
</organism>
<protein>
    <submittedName>
        <fullName evidence="1">Uncharacterized protein</fullName>
    </submittedName>
</protein>
<comment type="caution">
    <text evidence="1">The sequence shown here is derived from an EMBL/GenBank/DDBJ whole genome shotgun (WGS) entry which is preliminary data.</text>
</comment>
<evidence type="ECO:0000313" key="1">
    <source>
        <dbReference type="EMBL" id="GAG01996.1"/>
    </source>
</evidence>
<dbReference type="EMBL" id="BARS01025247">
    <property type="protein sequence ID" value="GAG01996.1"/>
    <property type="molecule type" value="Genomic_DNA"/>
</dbReference>
<feature type="non-terminal residue" evidence="1">
    <location>
        <position position="181"/>
    </location>
</feature>
<accession>X0VN89</accession>